<sequence>MQEIMQFVGRHPILSIAWIALLAAVLYTTFKGLTSKVKVITRGEATRLINKEEAVVVDLRTRDEFRKGHIPSALNLQTAEIKNNNFGELEKHKSSPIIIVDANGVNAQEPGALLNKAGFERVFVLKEGIAGWSGENLPLVRGKGK</sequence>
<dbReference type="RefSeq" id="WP_138095153.1">
    <property type="nucleotide sequence ID" value="NZ_CP040428.1"/>
</dbReference>
<dbReference type="PANTHER" id="PTHR43031:SF18">
    <property type="entry name" value="RHODANESE-RELATED SULFURTRANSFERASES"/>
    <property type="match status" value="1"/>
</dbReference>
<keyword evidence="4" id="KW-1185">Reference proteome</keyword>
<evidence type="ECO:0000313" key="3">
    <source>
        <dbReference type="EMBL" id="QCT19269.1"/>
    </source>
</evidence>
<reference evidence="3 4" key="1">
    <citation type="submission" date="2019-05" db="EMBL/GenBank/DDBJ databases">
        <title>Complete genome sequence of Izhakiella calystegiae KSNA2, an endophyte isolated from beach morning glory (Calystegia soldanella).</title>
        <authorList>
            <person name="Jiang L."/>
            <person name="Jeong J.C."/>
            <person name="Kim C.Y."/>
            <person name="Kim D.H."/>
            <person name="Kim S.W."/>
            <person name="Lee j."/>
        </authorList>
    </citation>
    <scope>NUCLEOTIDE SEQUENCE [LARGE SCALE GENOMIC DNA]</scope>
    <source>
        <strain evidence="3 4">KSNA2</strain>
    </source>
</reference>
<dbReference type="AlphaFoldDB" id="A0A4P8YFA4"/>
<dbReference type="SUPFAM" id="SSF52821">
    <property type="entry name" value="Rhodanese/Cell cycle control phosphatase"/>
    <property type="match status" value="1"/>
</dbReference>
<protein>
    <submittedName>
        <fullName evidence="3">Rhodanese-like domain-containing protein</fullName>
    </submittedName>
</protein>
<gene>
    <name evidence="3" type="ORF">FEM41_06150</name>
</gene>
<organism evidence="3 4">
    <name type="scientific">Jejubacter calystegiae</name>
    <dbReference type="NCBI Taxonomy" id="2579935"/>
    <lineage>
        <taxon>Bacteria</taxon>
        <taxon>Pseudomonadati</taxon>
        <taxon>Pseudomonadota</taxon>
        <taxon>Gammaproteobacteria</taxon>
        <taxon>Enterobacterales</taxon>
        <taxon>Enterobacteriaceae</taxon>
        <taxon>Jejubacter</taxon>
    </lineage>
</organism>
<dbReference type="CDD" id="cd00158">
    <property type="entry name" value="RHOD"/>
    <property type="match status" value="1"/>
</dbReference>
<feature type="transmembrane region" description="Helical" evidence="1">
    <location>
        <begin position="12"/>
        <end position="30"/>
    </location>
</feature>
<dbReference type="InterPro" id="IPR001763">
    <property type="entry name" value="Rhodanese-like_dom"/>
</dbReference>
<dbReference type="OrthoDB" id="9808735at2"/>
<dbReference type="SMART" id="SM00450">
    <property type="entry name" value="RHOD"/>
    <property type="match status" value="1"/>
</dbReference>
<dbReference type="KEGG" id="izh:FEM41_06150"/>
<name>A0A4P8YFA4_9ENTR</name>
<feature type="domain" description="Rhodanese" evidence="2">
    <location>
        <begin position="50"/>
        <end position="141"/>
    </location>
</feature>
<dbReference type="Proteomes" id="UP000302163">
    <property type="component" value="Chromosome"/>
</dbReference>
<dbReference type="Pfam" id="PF00581">
    <property type="entry name" value="Rhodanese"/>
    <property type="match status" value="1"/>
</dbReference>
<dbReference type="EMBL" id="CP040428">
    <property type="protein sequence ID" value="QCT19269.1"/>
    <property type="molecule type" value="Genomic_DNA"/>
</dbReference>
<proteinExistence type="predicted"/>
<dbReference type="PROSITE" id="PS50206">
    <property type="entry name" value="RHODANESE_3"/>
    <property type="match status" value="1"/>
</dbReference>
<keyword evidence="1" id="KW-0472">Membrane</keyword>
<keyword evidence="1" id="KW-1133">Transmembrane helix</keyword>
<keyword evidence="1" id="KW-0812">Transmembrane</keyword>
<dbReference type="InterPro" id="IPR036873">
    <property type="entry name" value="Rhodanese-like_dom_sf"/>
</dbReference>
<dbReference type="InterPro" id="IPR050229">
    <property type="entry name" value="GlpE_sulfurtransferase"/>
</dbReference>
<accession>A0A4P8YFA4</accession>
<evidence type="ECO:0000256" key="1">
    <source>
        <dbReference type="SAM" id="Phobius"/>
    </source>
</evidence>
<dbReference type="PANTHER" id="PTHR43031">
    <property type="entry name" value="FAD-DEPENDENT OXIDOREDUCTASE"/>
    <property type="match status" value="1"/>
</dbReference>
<dbReference type="Gene3D" id="3.40.250.10">
    <property type="entry name" value="Rhodanese-like domain"/>
    <property type="match status" value="1"/>
</dbReference>
<evidence type="ECO:0000313" key="4">
    <source>
        <dbReference type="Proteomes" id="UP000302163"/>
    </source>
</evidence>
<evidence type="ECO:0000259" key="2">
    <source>
        <dbReference type="PROSITE" id="PS50206"/>
    </source>
</evidence>